<feature type="region of interest" description="Disordered" evidence="1">
    <location>
        <begin position="35"/>
        <end position="60"/>
    </location>
</feature>
<protein>
    <submittedName>
        <fullName evidence="2">Alstrom syndrome protein 1</fullName>
    </submittedName>
</protein>
<sequence length="185" mass="21173">KSVKATHSVFRSARFYLHHPMPMCESYFLSNSELSEDSSGTGHARPSSGAVLQNQKKAHRRQRVFSVHHKKAGENEFFPLTAEADYSKNEDLKVGPSLGSETSGKELLERVRREAEQKAARNYPLPCSQTTHLNDTVEKVLAPRHRTHSSGSLDELWIKFLECQKRHQHHDFRRNGELSLVERLD</sequence>
<gene>
    <name evidence="2" type="ORF">Y956_05168</name>
</gene>
<feature type="non-terminal residue" evidence="2">
    <location>
        <position position="1"/>
    </location>
</feature>
<accession>A0A091VRM9</accession>
<dbReference type="PANTHER" id="PTHR21553:SF22">
    <property type="entry name" value="CENTROSOME-ASSOCIATED PROTEIN ALMS1"/>
    <property type="match status" value="1"/>
</dbReference>
<dbReference type="GO" id="GO:0005829">
    <property type="term" value="C:cytosol"/>
    <property type="evidence" value="ECO:0007669"/>
    <property type="project" value="TreeGrafter"/>
</dbReference>
<dbReference type="GO" id="GO:0046599">
    <property type="term" value="P:regulation of centriole replication"/>
    <property type="evidence" value="ECO:0007669"/>
    <property type="project" value="TreeGrafter"/>
</dbReference>
<name>A0A091VRM9_NIPNI</name>
<feature type="non-terminal residue" evidence="2">
    <location>
        <position position="185"/>
    </location>
</feature>
<dbReference type="GO" id="GO:0005813">
    <property type="term" value="C:centrosome"/>
    <property type="evidence" value="ECO:0007669"/>
    <property type="project" value="TreeGrafter"/>
</dbReference>
<dbReference type="STRING" id="128390.A0A091VRM9"/>
<evidence type="ECO:0000256" key="1">
    <source>
        <dbReference type="SAM" id="MobiDB-lite"/>
    </source>
</evidence>
<dbReference type="Proteomes" id="UP000053283">
    <property type="component" value="Unassembled WGS sequence"/>
</dbReference>
<dbReference type="AlphaFoldDB" id="A0A091VRM9"/>
<evidence type="ECO:0000313" key="3">
    <source>
        <dbReference type="Proteomes" id="UP000053283"/>
    </source>
</evidence>
<reference evidence="2 3" key="1">
    <citation type="submission" date="2014-04" db="EMBL/GenBank/DDBJ databases">
        <title>Genome evolution of avian class.</title>
        <authorList>
            <person name="Zhang G."/>
            <person name="Li C."/>
        </authorList>
    </citation>
    <scope>NUCLEOTIDE SEQUENCE [LARGE SCALE GENOMIC DNA]</scope>
    <source>
        <strain evidence="2">BGI_Y956</strain>
    </source>
</reference>
<evidence type="ECO:0000313" key="2">
    <source>
        <dbReference type="EMBL" id="KFR05370.1"/>
    </source>
</evidence>
<keyword evidence="3" id="KW-1185">Reference proteome</keyword>
<dbReference type="EMBL" id="KL411270">
    <property type="protein sequence ID" value="KFR05370.1"/>
    <property type="molecule type" value="Genomic_DNA"/>
</dbReference>
<dbReference type="PANTHER" id="PTHR21553">
    <property type="entry name" value="ALMS1-RELATED"/>
    <property type="match status" value="1"/>
</dbReference>
<organism evidence="2 3">
    <name type="scientific">Nipponia nippon</name>
    <name type="common">Crested ibis</name>
    <name type="synonym">Ibis nippon</name>
    <dbReference type="NCBI Taxonomy" id="128390"/>
    <lineage>
        <taxon>Eukaryota</taxon>
        <taxon>Metazoa</taxon>
        <taxon>Chordata</taxon>
        <taxon>Craniata</taxon>
        <taxon>Vertebrata</taxon>
        <taxon>Euteleostomi</taxon>
        <taxon>Archelosauria</taxon>
        <taxon>Archosauria</taxon>
        <taxon>Dinosauria</taxon>
        <taxon>Saurischia</taxon>
        <taxon>Theropoda</taxon>
        <taxon>Coelurosauria</taxon>
        <taxon>Aves</taxon>
        <taxon>Neognathae</taxon>
        <taxon>Neoaves</taxon>
        <taxon>Aequornithes</taxon>
        <taxon>Pelecaniformes</taxon>
        <taxon>Threskiornithidae</taxon>
        <taxon>Nipponia</taxon>
    </lineage>
</organism>
<dbReference type="GO" id="GO:0005814">
    <property type="term" value="C:centriole"/>
    <property type="evidence" value="ECO:0007669"/>
    <property type="project" value="TreeGrafter"/>
</dbReference>
<dbReference type="GO" id="GO:0008017">
    <property type="term" value="F:microtubule binding"/>
    <property type="evidence" value="ECO:0007669"/>
    <property type="project" value="TreeGrafter"/>
</dbReference>
<proteinExistence type="predicted"/>